<dbReference type="GO" id="GO:0003700">
    <property type="term" value="F:DNA-binding transcription factor activity"/>
    <property type="evidence" value="ECO:0007669"/>
    <property type="project" value="TreeGrafter"/>
</dbReference>
<keyword evidence="1 2" id="KW-0238">DNA-binding</keyword>
<dbReference type="InterPro" id="IPR009057">
    <property type="entry name" value="Homeodomain-like_sf"/>
</dbReference>
<evidence type="ECO:0000256" key="3">
    <source>
        <dbReference type="SAM" id="MobiDB-lite"/>
    </source>
</evidence>
<proteinExistence type="predicted"/>
<feature type="compositionally biased region" description="Basic residues" evidence="3">
    <location>
        <begin position="1"/>
        <end position="13"/>
    </location>
</feature>
<protein>
    <submittedName>
        <fullName evidence="5">TetR family transcriptional regulator</fullName>
    </submittedName>
</protein>
<evidence type="ECO:0000259" key="4">
    <source>
        <dbReference type="PROSITE" id="PS50977"/>
    </source>
</evidence>
<dbReference type="GO" id="GO:0000976">
    <property type="term" value="F:transcription cis-regulatory region binding"/>
    <property type="evidence" value="ECO:0007669"/>
    <property type="project" value="TreeGrafter"/>
</dbReference>
<dbReference type="InterPro" id="IPR036271">
    <property type="entry name" value="Tet_transcr_reg_TetR-rel_C_sf"/>
</dbReference>
<dbReference type="PANTHER" id="PTHR30055:SF219">
    <property type="entry name" value="TRANSCRIPTIONAL REGULATORY PROTEIN"/>
    <property type="match status" value="1"/>
</dbReference>
<evidence type="ECO:0000313" key="6">
    <source>
        <dbReference type="Proteomes" id="UP000680866"/>
    </source>
</evidence>
<dbReference type="Gene3D" id="1.10.357.10">
    <property type="entry name" value="Tetracycline Repressor, domain 2"/>
    <property type="match status" value="1"/>
</dbReference>
<dbReference type="EMBL" id="AP023359">
    <property type="protein sequence ID" value="BCJ68825.1"/>
    <property type="molecule type" value="Genomic_DNA"/>
</dbReference>
<organism evidence="5 6">
    <name type="scientific">Polymorphospora rubra</name>
    <dbReference type="NCBI Taxonomy" id="338584"/>
    <lineage>
        <taxon>Bacteria</taxon>
        <taxon>Bacillati</taxon>
        <taxon>Actinomycetota</taxon>
        <taxon>Actinomycetes</taxon>
        <taxon>Micromonosporales</taxon>
        <taxon>Micromonosporaceae</taxon>
        <taxon>Polymorphospora</taxon>
    </lineage>
</organism>
<dbReference type="PANTHER" id="PTHR30055">
    <property type="entry name" value="HTH-TYPE TRANSCRIPTIONAL REGULATOR RUTR"/>
    <property type="match status" value="1"/>
</dbReference>
<feature type="region of interest" description="Disordered" evidence="3">
    <location>
        <begin position="1"/>
        <end position="20"/>
    </location>
</feature>
<keyword evidence="6" id="KW-1185">Reference proteome</keyword>
<evidence type="ECO:0000256" key="1">
    <source>
        <dbReference type="ARBA" id="ARBA00023125"/>
    </source>
</evidence>
<dbReference type="InterPro" id="IPR001647">
    <property type="entry name" value="HTH_TetR"/>
</dbReference>
<name>A0A810NBX6_9ACTN</name>
<dbReference type="InterPro" id="IPR050109">
    <property type="entry name" value="HTH-type_TetR-like_transc_reg"/>
</dbReference>
<sequence length="215" mass="23915">MATLHTPRRRPGRPRRDDRRDTAQTILRVATALFARHGFDAVGVRHVAAAAGVDVSTVHHHTGGKADLYEACFARVFEAERRAMEPALARARERLDAGGEGLLDALHDVLDAFVDFLTGQPETTGLWLRRWLEPERHRGLDERYSLPLYEAVERLLADADAAGVLREPHPRTAVRSLVWSVHAHVVAVLGGQAGPSADGELRTFVHRWLDQMYGT</sequence>
<dbReference type="PROSITE" id="PS50977">
    <property type="entry name" value="HTH_TETR_2"/>
    <property type="match status" value="1"/>
</dbReference>
<dbReference type="Proteomes" id="UP000680866">
    <property type="component" value="Chromosome"/>
</dbReference>
<accession>A0A810NBX6</accession>
<dbReference type="PRINTS" id="PR00455">
    <property type="entry name" value="HTHTETR"/>
</dbReference>
<dbReference type="SUPFAM" id="SSF48498">
    <property type="entry name" value="Tetracyclin repressor-like, C-terminal domain"/>
    <property type="match status" value="1"/>
</dbReference>
<reference evidence="5" key="1">
    <citation type="submission" date="2020-08" db="EMBL/GenBank/DDBJ databases">
        <title>Whole genome shotgun sequence of Polymorphospora rubra NBRC 101157.</title>
        <authorList>
            <person name="Komaki H."/>
            <person name="Tamura T."/>
        </authorList>
    </citation>
    <scope>NUCLEOTIDE SEQUENCE</scope>
    <source>
        <strain evidence="5">NBRC 101157</strain>
    </source>
</reference>
<dbReference type="Pfam" id="PF00440">
    <property type="entry name" value="TetR_N"/>
    <property type="match status" value="1"/>
</dbReference>
<gene>
    <name evidence="5" type="ORF">Prubr_58460</name>
</gene>
<evidence type="ECO:0000313" key="5">
    <source>
        <dbReference type="EMBL" id="BCJ68825.1"/>
    </source>
</evidence>
<dbReference type="AlphaFoldDB" id="A0A810NBX6"/>
<dbReference type="SUPFAM" id="SSF46689">
    <property type="entry name" value="Homeodomain-like"/>
    <property type="match status" value="1"/>
</dbReference>
<dbReference type="RefSeq" id="WP_212818004.1">
    <property type="nucleotide sequence ID" value="NZ_AP023359.1"/>
</dbReference>
<dbReference type="KEGG" id="pry:Prubr_58460"/>
<feature type="domain" description="HTH tetR-type" evidence="4">
    <location>
        <begin position="20"/>
        <end position="80"/>
    </location>
</feature>
<dbReference type="Gene3D" id="1.10.10.60">
    <property type="entry name" value="Homeodomain-like"/>
    <property type="match status" value="1"/>
</dbReference>
<feature type="DNA-binding region" description="H-T-H motif" evidence="2">
    <location>
        <begin position="43"/>
        <end position="62"/>
    </location>
</feature>
<evidence type="ECO:0000256" key="2">
    <source>
        <dbReference type="PROSITE-ProRule" id="PRU00335"/>
    </source>
</evidence>